<proteinExistence type="inferred from homology"/>
<evidence type="ECO:0000256" key="2">
    <source>
        <dbReference type="ARBA" id="ARBA00005988"/>
    </source>
</evidence>
<dbReference type="PANTHER" id="PTHR11705">
    <property type="entry name" value="PROTEASE FAMILY M14 CARBOXYPEPTIDASE A,B"/>
    <property type="match status" value="1"/>
</dbReference>
<dbReference type="Pfam" id="PF00246">
    <property type="entry name" value="Peptidase_M14"/>
    <property type="match status" value="1"/>
</dbReference>
<accession>A0A4R7CTI4</accession>
<evidence type="ECO:0000313" key="8">
    <source>
        <dbReference type="EMBL" id="TDS10324.1"/>
    </source>
</evidence>
<evidence type="ECO:0000256" key="3">
    <source>
        <dbReference type="ARBA" id="ARBA00022670"/>
    </source>
</evidence>
<reference evidence="8 9" key="1">
    <citation type="submission" date="2019-03" db="EMBL/GenBank/DDBJ databases">
        <title>Genomic Encyclopedia of Type Strains, Phase III (KMG-III): the genomes of soil and plant-associated and newly described type strains.</title>
        <authorList>
            <person name="Whitman W."/>
        </authorList>
    </citation>
    <scope>NUCLEOTIDE SEQUENCE [LARGE SCALE GENOMIC DNA]</scope>
    <source>
        <strain evidence="8 9">CGMCC 1.12801</strain>
    </source>
</reference>
<keyword evidence="5" id="KW-0862">Zinc</keyword>
<dbReference type="PANTHER" id="PTHR11705:SF143">
    <property type="entry name" value="SLL0236 PROTEIN"/>
    <property type="match status" value="1"/>
</dbReference>
<dbReference type="Proteomes" id="UP000294752">
    <property type="component" value="Unassembled WGS sequence"/>
</dbReference>
<feature type="domain" description="Peptidase M14" evidence="7">
    <location>
        <begin position="22"/>
        <end position="364"/>
    </location>
</feature>
<comment type="similarity">
    <text evidence="2">Belongs to the peptidase M14 family.</text>
</comment>
<dbReference type="GO" id="GO:0005615">
    <property type="term" value="C:extracellular space"/>
    <property type="evidence" value="ECO:0007669"/>
    <property type="project" value="TreeGrafter"/>
</dbReference>
<evidence type="ECO:0000256" key="5">
    <source>
        <dbReference type="ARBA" id="ARBA00022833"/>
    </source>
</evidence>
<dbReference type="Gene3D" id="3.40.630.10">
    <property type="entry name" value="Zn peptidases"/>
    <property type="match status" value="1"/>
</dbReference>
<evidence type="ECO:0000256" key="4">
    <source>
        <dbReference type="ARBA" id="ARBA00022801"/>
    </source>
</evidence>
<comment type="caution">
    <text evidence="8">The sequence shown here is derived from an EMBL/GenBank/DDBJ whole genome shotgun (WGS) entry which is preliminary data.</text>
</comment>
<dbReference type="OrthoDB" id="5294005at2"/>
<sequence length="537" mass="58710">MKIHILAILVFYPFLGWSQLDYPSYSQLSAQINGLVRQSGAGTAAIGKSYGGENIPIIKIQQSPKPRPTLLVVAGIDGKHPAGILSAVALAKNIMELPKDSLSMLLKDHSIWIVPMLNPDAYKRNVAAAVWLSGNARIIDNDRDGRLNEDPLEDLNKDGVISQMRVRSLGGKYIAHKEYAHYLVEADQQKGERGAYELYAEGMDKDKDGLFGEDGDGGVNINRNFTFNYPAFTAESGDYAASEPETRAIVDLIFDNPQIATVVHFGFGNNLSEPERFDQGRASDRIIGSWLANDATVSTYVSDLYAKATSGLGVAPKESIAGGHFSSAAYYHMGKYSFSTPVWWPSVVDSSAQADKGKNRQGADAFLQWANANNVAGAILPWTRVNHPDFPNQEVEVGGVVDVFRNNPPQKFLTTNNQAHVAFTLALLHSMPKLEFPQPVVTALGDDIFRVDLRIVNTGLMPTYPEIADKIKHVSKMKTVCELQKNQKFLSGKRLQLSTTLNAGKTQHFSWLIQGKGTIEITAGCPTGGESTIKVTL</sequence>
<name>A0A4R7CTI4_9SPHI</name>
<dbReference type="GO" id="GO:0004181">
    <property type="term" value="F:metallocarboxypeptidase activity"/>
    <property type="evidence" value="ECO:0007669"/>
    <property type="project" value="InterPro"/>
</dbReference>
<dbReference type="InterPro" id="IPR000834">
    <property type="entry name" value="Peptidase_M14"/>
</dbReference>
<keyword evidence="6" id="KW-0482">Metalloprotease</keyword>
<comment type="cofactor">
    <cofactor evidence="1">
        <name>Zn(2+)</name>
        <dbReference type="ChEBI" id="CHEBI:29105"/>
    </cofactor>
</comment>
<dbReference type="GO" id="GO:0006508">
    <property type="term" value="P:proteolysis"/>
    <property type="evidence" value="ECO:0007669"/>
    <property type="project" value="UniProtKB-KW"/>
</dbReference>
<evidence type="ECO:0000313" key="9">
    <source>
        <dbReference type="Proteomes" id="UP000294752"/>
    </source>
</evidence>
<keyword evidence="3" id="KW-0645">Protease</keyword>
<organism evidence="8 9">
    <name type="scientific">Sphingobacterium paludis</name>
    <dbReference type="NCBI Taxonomy" id="1476465"/>
    <lineage>
        <taxon>Bacteria</taxon>
        <taxon>Pseudomonadati</taxon>
        <taxon>Bacteroidota</taxon>
        <taxon>Sphingobacteriia</taxon>
        <taxon>Sphingobacteriales</taxon>
        <taxon>Sphingobacteriaceae</taxon>
        <taxon>Sphingobacterium</taxon>
    </lineage>
</organism>
<keyword evidence="8" id="KW-0121">Carboxypeptidase</keyword>
<evidence type="ECO:0000256" key="6">
    <source>
        <dbReference type="ARBA" id="ARBA00023049"/>
    </source>
</evidence>
<protein>
    <submittedName>
        <fullName evidence="8">Zinc carboxypeptidase</fullName>
    </submittedName>
</protein>
<dbReference type="EMBL" id="SNZV01000009">
    <property type="protein sequence ID" value="TDS10324.1"/>
    <property type="molecule type" value="Genomic_DNA"/>
</dbReference>
<evidence type="ECO:0000259" key="7">
    <source>
        <dbReference type="SMART" id="SM00631"/>
    </source>
</evidence>
<keyword evidence="9" id="KW-1185">Reference proteome</keyword>
<dbReference type="SMART" id="SM00631">
    <property type="entry name" value="Zn_pept"/>
    <property type="match status" value="1"/>
</dbReference>
<dbReference type="GO" id="GO:0008270">
    <property type="term" value="F:zinc ion binding"/>
    <property type="evidence" value="ECO:0007669"/>
    <property type="project" value="InterPro"/>
</dbReference>
<evidence type="ECO:0000256" key="1">
    <source>
        <dbReference type="ARBA" id="ARBA00001947"/>
    </source>
</evidence>
<dbReference type="RefSeq" id="WP_133641657.1">
    <property type="nucleotide sequence ID" value="NZ_SNZV01000009.1"/>
</dbReference>
<dbReference type="SUPFAM" id="SSF53187">
    <property type="entry name" value="Zn-dependent exopeptidases"/>
    <property type="match status" value="1"/>
</dbReference>
<gene>
    <name evidence="8" type="ORF">B0I21_10989</name>
</gene>
<keyword evidence="4" id="KW-0378">Hydrolase</keyword>
<dbReference type="AlphaFoldDB" id="A0A4R7CTI4"/>